<dbReference type="SUPFAM" id="SSF56281">
    <property type="entry name" value="Metallo-hydrolase/oxidoreductase"/>
    <property type="match status" value="1"/>
</dbReference>
<evidence type="ECO:0000313" key="4">
    <source>
        <dbReference type="Proteomes" id="UP000007014"/>
    </source>
</evidence>
<dbReference type="EMBL" id="AP006489">
    <property type="protein sequence ID" value="BAM79665.1"/>
    <property type="molecule type" value="Genomic_DNA"/>
</dbReference>
<evidence type="ECO:0000256" key="1">
    <source>
        <dbReference type="SAM" id="MobiDB-lite"/>
    </source>
</evidence>
<dbReference type="InterPro" id="IPR001279">
    <property type="entry name" value="Metallo-B-lactamas"/>
</dbReference>
<reference evidence="3 4" key="1">
    <citation type="journal article" date="2004" name="Nature">
        <title>Genome sequence of the ultrasmall unicellular red alga Cyanidioschyzon merolae 10D.</title>
        <authorList>
            <person name="Matsuzaki M."/>
            <person name="Misumi O."/>
            <person name="Shin-i T."/>
            <person name="Maruyama S."/>
            <person name="Takahara M."/>
            <person name="Miyagishima S."/>
            <person name="Mori T."/>
            <person name="Nishida K."/>
            <person name="Yagisawa F."/>
            <person name="Nishida K."/>
            <person name="Yoshida Y."/>
            <person name="Nishimura Y."/>
            <person name="Nakao S."/>
            <person name="Kobayashi T."/>
            <person name="Momoyama Y."/>
            <person name="Higashiyama T."/>
            <person name="Minoda A."/>
            <person name="Sano M."/>
            <person name="Nomoto H."/>
            <person name="Oishi K."/>
            <person name="Hayashi H."/>
            <person name="Ohta F."/>
            <person name="Nishizaka S."/>
            <person name="Haga S."/>
            <person name="Miura S."/>
            <person name="Morishita T."/>
            <person name="Kabeya Y."/>
            <person name="Terasawa K."/>
            <person name="Suzuki Y."/>
            <person name="Ishii Y."/>
            <person name="Asakawa S."/>
            <person name="Takano H."/>
            <person name="Ohta N."/>
            <person name="Kuroiwa H."/>
            <person name="Tanaka K."/>
            <person name="Shimizu N."/>
            <person name="Sugano S."/>
            <person name="Sato N."/>
            <person name="Nozaki H."/>
            <person name="Ogasawara N."/>
            <person name="Kohara Y."/>
            <person name="Kuroiwa T."/>
        </authorList>
    </citation>
    <scope>NUCLEOTIDE SEQUENCE [LARGE SCALE GENOMIC DNA]</scope>
    <source>
        <strain evidence="3 4">10D</strain>
    </source>
</reference>
<protein>
    <recommendedName>
        <fullName evidence="2">Metallo-beta-lactamase domain-containing protein</fullName>
    </recommendedName>
</protein>
<dbReference type="RefSeq" id="XP_005535951.1">
    <property type="nucleotide sequence ID" value="XM_005535894.1"/>
</dbReference>
<dbReference type="STRING" id="280699.M1V4U0"/>
<feature type="domain" description="Metallo-beta-lactamase" evidence="2">
    <location>
        <begin position="229"/>
        <end position="384"/>
    </location>
</feature>
<gene>
    <name evidence="3" type="ORF">CYME_CMG164C</name>
</gene>
<dbReference type="KEGG" id="cme:CYME_CMG164C"/>
<dbReference type="PANTHER" id="PTHR15032">
    <property type="entry name" value="N-ACYL-PHOSPHATIDYLETHANOLAMINE-HYDROLYZING PHOSPHOLIPASE D"/>
    <property type="match status" value="1"/>
</dbReference>
<accession>M1V4U0</accession>
<name>M1V4U0_CYAM1</name>
<feature type="domain" description="Metallo-beta-lactamase" evidence="2">
    <location>
        <begin position="419"/>
        <end position="471"/>
    </location>
</feature>
<sequence length="519" mass="58480">MRLAKTCCRFYMSTAAASLYRSWQRQLRRICSRVQLKAQELEREYDSEFQRSATTATTKSASAPKQASVGARQRGLRMSSPLAVGAGTCESDLEATAPTAPDATRKAAAPSGAREHHVRDANGRLCGFRNPWTSEADPPPLKDIWRVRSVWNKETSRVTQEQRQALQAAARTPDWSLVGNVEPQQAAIAATWIGHASFILQFPGRSDTDEATQPTNCAGRRYDLPNGITTVYLDPIFSERASPVSFLGPKRLVRAAPLQECPLPDVVCISHNHYDHCDIGTIRALVASARAQRRTISWLVPLGVESLLRDKNPLWGGQVPASHQIYELDWYEQRRLGRLEVTFVPAQHATGRTLWDRNQTLWGGWVLRDIETDFRCYFAGDTAYRVIREDDPSYPYPTEKEREQLAVQHPQRAPCPVFREIGDKWGPFDFAMIPIGAYSPRWFMSRFHVDPVDSVAIHRDVRARSSVAMHHSTFVLTDEGLGDPERRLAQALTAAGLSSDDFLVWRHGETRLVYRKTTV</sequence>
<feature type="region of interest" description="Disordered" evidence="1">
    <location>
        <begin position="94"/>
        <end position="120"/>
    </location>
</feature>
<dbReference type="OrthoDB" id="332863at2759"/>
<feature type="compositionally biased region" description="Low complexity" evidence="1">
    <location>
        <begin position="52"/>
        <end position="68"/>
    </location>
</feature>
<dbReference type="GeneID" id="16993180"/>
<dbReference type="HOGENOM" id="CLU_020884_2_0_1"/>
<evidence type="ECO:0000259" key="2">
    <source>
        <dbReference type="Pfam" id="PF12706"/>
    </source>
</evidence>
<dbReference type="AlphaFoldDB" id="M1V4U0"/>
<reference evidence="3 4" key="2">
    <citation type="journal article" date="2007" name="BMC Biol.">
        <title>A 100%-complete sequence reveals unusually simple genomic features in the hot-spring red alga Cyanidioschyzon merolae.</title>
        <authorList>
            <person name="Nozaki H."/>
            <person name="Takano H."/>
            <person name="Misumi O."/>
            <person name="Terasawa K."/>
            <person name="Matsuzaki M."/>
            <person name="Maruyama S."/>
            <person name="Nishida K."/>
            <person name="Yagisawa F."/>
            <person name="Yoshida Y."/>
            <person name="Fujiwara T."/>
            <person name="Takio S."/>
            <person name="Tamura K."/>
            <person name="Chung S.J."/>
            <person name="Nakamura S."/>
            <person name="Kuroiwa H."/>
            <person name="Tanaka K."/>
            <person name="Sato N."/>
            <person name="Kuroiwa T."/>
        </authorList>
    </citation>
    <scope>NUCLEOTIDE SEQUENCE [LARGE SCALE GENOMIC DNA]</scope>
    <source>
        <strain evidence="3 4">10D</strain>
    </source>
</reference>
<keyword evidence="4" id="KW-1185">Reference proteome</keyword>
<dbReference type="eggNOG" id="KOG3798">
    <property type="taxonomic scope" value="Eukaryota"/>
</dbReference>
<dbReference type="OMA" id="LPCQYES"/>
<dbReference type="Pfam" id="PF12706">
    <property type="entry name" value="Lactamase_B_2"/>
    <property type="match status" value="2"/>
</dbReference>
<evidence type="ECO:0000313" key="3">
    <source>
        <dbReference type="EMBL" id="BAM79665.1"/>
    </source>
</evidence>
<dbReference type="Gene3D" id="3.60.15.10">
    <property type="entry name" value="Ribonuclease Z/Hydroxyacylglutathione hydrolase-like"/>
    <property type="match status" value="1"/>
</dbReference>
<dbReference type="InterPro" id="IPR036866">
    <property type="entry name" value="RibonucZ/Hydroxyglut_hydro"/>
</dbReference>
<proteinExistence type="predicted"/>
<dbReference type="Proteomes" id="UP000007014">
    <property type="component" value="Chromosome 7"/>
</dbReference>
<dbReference type="GO" id="GO:0005737">
    <property type="term" value="C:cytoplasm"/>
    <property type="evidence" value="ECO:0007669"/>
    <property type="project" value="TreeGrafter"/>
</dbReference>
<feature type="region of interest" description="Disordered" evidence="1">
    <location>
        <begin position="43"/>
        <end position="76"/>
    </location>
</feature>
<dbReference type="Gramene" id="CMG164CT">
    <property type="protein sequence ID" value="CMG164CT"/>
    <property type="gene ID" value="CMG164C"/>
</dbReference>
<organism evidence="3 4">
    <name type="scientific">Cyanidioschyzon merolae (strain NIES-3377 / 10D)</name>
    <name type="common">Unicellular red alga</name>
    <dbReference type="NCBI Taxonomy" id="280699"/>
    <lineage>
        <taxon>Eukaryota</taxon>
        <taxon>Rhodophyta</taxon>
        <taxon>Bangiophyceae</taxon>
        <taxon>Cyanidiales</taxon>
        <taxon>Cyanidiaceae</taxon>
        <taxon>Cyanidioschyzon</taxon>
    </lineage>
</organism>
<dbReference type="PANTHER" id="PTHR15032:SF4">
    <property type="entry name" value="N-ACYL-PHOSPHATIDYLETHANOLAMINE-HYDROLYZING PHOSPHOLIPASE D"/>
    <property type="match status" value="1"/>
</dbReference>